<dbReference type="Pfam" id="PF13185">
    <property type="entry name" value="GAF_2"/>
    <property type="match status" value="1"/>
</dbReference>
<dbReference type="CDD" id="cd06225">
    <property type="entry name" value="HAMP"/>
    <property type="match status" value="1"/>
</dbReference>
<dbReference type="SUPFAM" id="SSF55781">
    <property type="entry name" value="GAF domain-like"/>
    <property type="match status" value="1"/>
</dbReference>
<evidence type="ECO:0000259" key="3">
    <source>
        <dbReference type="PROSITE" id="PS51832"/>
    </source>
</evidence>
<keyword evidence="1" id="KW-0472">Membrane</keyword>
<dbReference type="InterPro" id="IPR003660">
    <property type="entry name" value="HAMP_dom"/>
</dbReference>
<name>B0TAT7_HELMI</name>
<dbReference type="PANTHER" id="PTHR43155:SF2">
    <property type="entry name" value="CYCLIC DI-GMP PHOSPHODIESTERASE PA4108"/>
    <property type="match status" value="1"/>
</dbReference>
<gene>
    <name evidence="4" type="ORF">HM1_0818</name>
</gene>
<dbReference type="HOGENOM" id="CLU_456919_0_0_9"/>
<dbReference type="PROSITE" id="PS50885">
    <property type="entry name" value="HAMP"/>
    <property type="match status" value="1"/>
</dbReference>
<evidence type="ECO:0000313" key="4">
    <source>
        <dbReference type="EMBL" id="ABZ83739.1"/>
    </source>
</evidence>
<dbReference type="SUPFAM" id="SSF109604">
    <property type="entry name" value="HD-domain/PDEase-like"/>
    <property type="match status" value="1"/>
</dbReference>
<dbReference type="Pfam" id="PF00672">
    <property type="entry name" value="HAMP"/>
    <property type="match status" value="1"/>
</dbReference>
<dbReference type="Pfam" id="PF13487">
    <property type="entry name" value="HD_5"/>
    <property type="match status" value="1"/>
</dbReference>
<keyword evidence="5" id="KW-1185">Reference proteome</keyword>
<feature type="domain" description="HD-GYP" evidence="3">
    <location>
        <begin position="399"/>
        <end position="594"/>
    </location>
</feature>
<dbReference type="Gene3D" id="6.10.340.10">
    <property type="match status" value="1"/>
</dbReference>
<dbReference type="Gene3D" id="3.30.450.40">
    <property type="match status" value="1"/>
</dbReference>
<organism evidence="4 5">
    <name type="scientific">Heliobacterium modesticaldum (strain ATCC 51547 / Ice1)</name>
    <dbReference type="NCBI Taxonomy" id="498761"/>
    <lineage>
        <taxon>Bacteria</taxon>
        <taxon>Bacillati</taxon>
        <taxon>Bacillota</taxon>
        <taxon>Clostridia</taxon>
        <taxon>Eubacteriales</taxon>
        <taxon>Heliobacteriaceae</taxon>
        <taxon>Heliomicrobium</taxon>
    </lineage>
</organism>
<dbReference type="CDD" id="cd00077">
    <property type="entry name" value="HDc"/>
    <property type="match status" value="1"/>
</dbReference>
<dbReference type="NCBIfam" id="TIGR00277">
    <property type="entry name" value="HDIG"/>
    <property type="match status" value="1"/>
</dbReference>
<dbReference type="SMART" id="SM00065">
    <property type="entry name" value="GAF"/>
    <property type="match status" value="1"/>
</dbReference>
<keyword evidence="1" id="KW-0812">Transmembrane</keyword>
<dbReference type="GO" id="GO:0007165">
    <property type="term" value="P:signal transduction"/>
    <property type="evidence" value="ECO:0007669"/>
    <property type="project" value="InterPro"/>
</dbReference>
<dbReference type="InterPro" id="IPR003607">
    <property type="entry name" value="HD/PDEase_dom"/>
</dbReference>
<dbReference type="SMART" id="SM00304">
    <property type="entry name" value="HAMP"/>
    <property type="match status" value="1"/>
</dbReference>
<dbReference type="InterPro" id="IPR029016">
    <property type="entry name" value="GAF-like_dom_sf"/>
</dbReference>
<dbReference type="InterPro" id="IPR003018">
    <property type="entry name" value="GAF"/>
</dbReference>
<dbReference type="eggNOG" id="COG3850">
    <property type="taxonomic scope" value="Bacteria"/>
</dbReference>
<dbReference type="GO" id="GO:0016020">
    <property type="term" value="C:membrane"/>
    <property type="evidence" value="ECO:0007669"/>
    <property type="project" value="InterPro"/>
</dbReference>
<dbReference type="SUPFAM" id="SSF158472">
    <property type="entry name" value="HAMP domain-like"/>
    <property type="match status" value="1"/>
</dbReference>
<dbReference type="InterPro" id="IPR037522">
    <property type="entry name" value="HD_GYP_dom"/>
</dbReference>
<sequence>MTVSGFRGTAFRFWFALTTLSLAGILVMAGHFMRTERAQLEEALRNEALAGATLLASAVGSELQKGDVERINSLAWALLNQPNIQYVRVLDANGRVVTQREKTFYVTDVLIEQVPVLELDKTLGTVEIAVRMTDLRKQQKKRFDYSVAVACLASLAAVAFSAWISRRLTLPLVRLREAARRMADGDRSVRVPEAGSEETVALAIAFNQMAAAVADHQALLQEEIRKATASLAEKVETLESLDRIFRSALAQNARRDEVIGTIIDHIRVRVPAEAISIAVWEEEKKIAECYIWESQGAGILSLSIPLDQTRLLAVAAAGQPRICADLRREAMGLQEEELLALGYHSTVYVPLMAGERALGAIIVSSREPGFYTDEMVGRLTEMAQAVSISLNNANAYTSLNNAFWQMIKTLSRAIDMRDAYTGGHSEQVMLLSRAIARLAGLPDGEIETIGIAGLLHDVGKIGIRESILQKPGPLSADEAAEMKSHPAMGAELLRPIRMFRKVADIVHHHHERFDGKGYPLGLRGEEIPIASRVIAIADAIDAMASDRPYRKGLPPSVIQEELRRHAGTQFDPHLATIVVEHFDELMALVLRTADATV</sequence>
<dbReference type="KEGG" id="hmo:HM1_0818"/>
<dbReference type="InterPro" id="IPR006675">
    <property type="entry name" value="HDIG_dom"/>
</dbReference>
<dbReference type="Gene3D" id="1.10.3210.10">
    <property type="entry name" value="Hypothetical protein af1432"/>
    <property type="match status" value="1"/>
</dbReference>
<dbReference type="SMART" id="SM00471">
    <property type="entry name" value="HDc"/>
    <property type="match status" value="1"/>
</dbReference>
<proteinExistence type="predicted"/>
<feature type="transmembrane region" description="Helical" evidence="1">
    <location>
        <begin position="145"/>
        <end position="164"/>
    </location>
</feature>
<evidence type="ECO:0000256" key="1">
    <source>
        <dbReference type="SAM" id="Phobius"/>
    </source>
</evidence>
<dbReference type="EMBL" id="CP000930">
    <property type="protein sequence ID" value="ABZ83739.1"/>
    <property type="molecule type" value="Genomic_DNA"/>
</dbReference>
<dbReference type="PROSITE" id="PS51832">
    <property type="entry name" value="HD_GYP"/>
    <property type="match status" value="1"/>
</dbReference>
<keyword evidence="1" id="KW-1133">Transmembrane helix</keyword>
<dbReference type="eggNOG" id="COG2206">
    <property type="taxonomic scope" value="Bacteria"/>
</dbReference>
<dbReference type="STRING" id="498761.HM1_0818"/>
<protein>
    <submittedName>
        <fullName evidence="4">Gaf:metal-dependent phosphohydrolase, hd subdomain, putative</fullName>
    </submittedName>
</protein>
<feature type="transmembrane region" description="Helical" evidence="1">
    <location>
        <begin position="12"/>
        <end position="32"/>
    </location>
</feature>
<evidence type="ECO:0000259" key="2">
    <source>
        <dbReference type="PROSITE" id="PS50885"/>
    </source>
</evidence>
<dbReference type="AlphaFoldDB" id="B0TAT7"/>
<accession>B0TAT7</accession>
<feature type="domain" description="HAMP" evidence="2">
    <location>
        <begin position="166"/>
        <end position="218"/>
    </location>
</feature>
<evidence type="ECO:0000313" key="5">
    <source>
        <dbReference type="Proteomes" id="UP000008550"/>
    </source>
</evidence>
<reference evidence="4 5" key="1">
    <citation type="journal article" date="2008" name="J. Bacteriol.">
        <title>The genome of Heliobacterium modesticaldum, a phototrophic representative of the Firmicutes containing the simplest photosynthetic apparatus.</title>
        <authorList>
            <person name="Sattley W.M."/>
            <person name="Madigan M.T."/>
            <person name="Swingley W.D."/>
            <person name="Cheung P.C."/>
            <person name="Clocksin K.M."/>
            <person name="Conrad A.L."/>
            <person name="Dejesa L.C."/>
            <person name="Honchak B.M."/>
            <person name="Jung D.O."/>
            <person name="Karbach L.E."/>
            <person name="Kurdoglu A."/>
            <person name="Lahiri S."/>
            <person name="Mastrian S.D."/>
            <person name="Page L.E."/>
            <person name="Taylor H.L."/>
            <person name="Wang Z.T."/>
            <person name="Raymond J."/>
            <person name="Chen M."/>
            <person name="Blankenship R.E."/>
            <person name="Touchman J.W."/>
        </authorList>
    </citation>
    <scope>NUCLEOTIDE SEQUENCE [LARGE SCALE GENOMIC DNA]</scope>
    <source>
        <strain evidence="5">ATCC 51547 / Ice1</strain>
    </source>
</reference>
<dbReference type="Proteomes" id="UP000008550">
    <property type="component" value="Chromosome"/>
</dbReference>
<dbReference type="PANTHER" id="PTHR43155">
    <property type="entry name" value="CYCLIC DI-GMP PHOSPHODIESTERASE PA4108-RELATED"/>
    <property type="match status" value="1"/>
</dbReference>